<dbReference type="OrthoDB" id="9787428at2"/>
<dbReference type="RefSeq" id="WP_139229321.1">
    <property type="nucleotide sequence ID" value="NZ_FOVR01000012.1"/>
</dbReference>
<sequence>MQFKSEYRLPANYKRIKRCLKSPVTLKRLLPNCIDVEQLDSNTLLATINSSVLDGKIIHYLYHFVDAGEYSPYLEVDWQGTDPAALLPKGGHKITLTEEEGEMTVLELNSTLHTTLNGKLVKNDPTVSKAIVSDYFSRFVAEFDQLEGNDMSNDKPEFEDVLHEAKNPVEELEAEAEEAAVKGFLGGPQMWAFIALAIVIILLLVFY</sequence>
<organism evidence="2 3">
    <name type="scientific">Cohaesibacter marisflavi</name>
    <dbReference type="NCBI Taxonomy" id="655353"/>
    <lineage>
        <taxon>Bacteria</taxon>
        <taxon>Pseudomonadati</taxon>
        <taxon>Pseudomonadota</taxon>
        <taxon>Alphaproteobacteria</taxon>
        <taxon>Hyphomicrobiales</taxon>
        <taxon>Cohaesibacteraceae</taxon>
    </lineage>
</organism>
<protein>
    <recommendedName>
        <fullName evidence="4">Carbon monoxide dehydrogenase subunit G</fullName>
    </recommendedName>
</protein>
<evidence type="ECO:0000256" key="1">
    <source>
        <dbReference type="SAM" id="Phobius"/>
    </source>
</evidence>
<keyword evidence="1" id="KW-1133">Transmembrane helix</keyword>
<reference evidence="2 3" key="1">
    <citation type="submission" date="2016-10" db="EMBL/GenBank/DDBJ databases">
        <authorList>
            <person name="de Groot N.N."/>
        </authorList>
    </citation>
    <scope>NUCLEOTIDE SEQUENCE [LARGE SCALE GENOMIC DNA]</scope>
    <source>
        <strain evidence="2 3">CGMCC 1.9157</strain>
    </source>
</reference>
<evidence type="ECO:0000313" key="3">
    <source>
        <dbReference type="Proteomes" id="UP000199236"/>
    </source>
</evidence>
<evidence type="ECO:0008006" key="4">
    <source>
        <dbReference type="Google" id="ProtNLM"/>
    </source>
</evidence>
<evidence type="ECO:0000313" key="2">
    <source>
        <dbReference type="EMBL" id="SFO76954.1"/>
    </source>
</evidence>
<dbReference type="Gene3D" id="3.30.530.20">
    <property type="match status" value="1"/>
</dbReference>
<keyword evidence="1" id="KW-0472">Membrane</keyword>
<name>A0A1I5JVU1_9HYPH</name>
<gene>
    <name evidence="2" type="ORF">SAMN04488056_112128</name>
</gene>
<proteinExistence type="predicted"/>
<dbReference type="AlphaFoldDB" id="A0A1I5JVU1"/>
<dbReference type="InterPro" id="IPR023393">
    <property type="entry name" value="START-like_dom_sf"/>
</dbReference>
<feature type="transmembrane region" description="Helical" evidence="1">
    <location>
        <begin position="190"/>
        <end position="206"/>
    </location>
</feature>
<dbReference type="STRING" id="655353.SAMN04488056_112128"/>
<accession>A0A1I5JVU1</accession>
<dbReference type="Proteomes" id="UP000199236">
    <property type="component" value="Unassembled WGS sequence"/>
</dbReference>
<keyword evidence="1" id="KW-0812">Transmembrane</keyword>
<dbReference type="EMBL" id="FOVR01000012">
    <property type="protein sequence ID" value="SFO76954.1"/>
    <property type="molecule type" value="Genomic_DNA"/>
</dbReference>
<keyword evidence="3" id="KW-1185">Reference proteome</keyword>